<sequence>MLIMVNYPTVFTYYSMFDDDEVLQRIRRAILIIGGILASMQLIGCITVRPRPNPPPDEMSVTSEDRTTGALGWSGNGNCRYSAAGIQNARSVHFLGNYAVNADSLHSGLVNYEETHYSTQLTKRDEMKLFREHSRAKGYFERSFNETECDRTTERGALPTKVVAEQPVPESGFRNRG</sequence>
<proteinExistence type="predicted"/>
<dbReference type="AlphaFoldDB" id="A0A3P7P7P3"/>
<accession>A0A3P7P7P3</accession>
<dbReference type="EMBL" id="UYRU01058125">
    <property type="protein sequence ID" value="VDN14056.1"/>
    <property type="molecule type" value="Genomic_DNA"/>
</dbReference>
<dbReference type="Proteomes" id="UP000281553">
    <property type="component" value="Unassembled WGS sequence"/>
</dbReference>
<gene>
    <name evidence="1" type="ORF">DILT_LOCUS9887</name>
</gene>
<evidence type="ECO:0000313" key="1">
    <source>
        <dbReference type="EMBL" id="VDN14056.1"/>
    </source>
</evidence>
<name>A0A3P7P7P3_DIBLA</name>
<evidence type="ECO:0000313" key="2">
    <source>
        <dbReference type="Proteomes" id="UP000281553"/>
    </source>
</evidence>
<reference evidence="1 2" key="1">
    <citation type="submission" date="2018-11" db="EMBL/GenBank/DDBJ databases">
        <authorList>
            <consortium name="Pathogen Informatics"/>
        </authorList>
    </citation>
    <scope>NUCLEOTIDE SEQUENCE [LARGE SCALE GENOMIC DNA]</scope>
</reference>
<organism evidence="1 2">
    <name type="scientific">Dibothriocephalus latus</name>
    <name type="common">Fish tapeworm</name>
    <name type="synonym">Diphyllobothrium latum</name>
    <dbReference type="NCBI Taxonomy" id="60516"/>
    <lineage>
        <taxon>Eukaryota</taxon>
        <taxon>Metazoa</taxon>
        <taxon>Spiralia</taxon>
        <taxon>Lophotrochozoa</taxon>
        <taxon>Platyhelminthes</taxon>
        <taxon>Cestoda</taxon>
        <taxon>Eucestoda</taxon>
        <taxon>Diphyllobothriidea</taxon>
        <taxon>Diphyllobothriidae</taxon>
        <taxon>Dibothriocephalus</taxon>
    </lineage>
</organism>
<keyword evidence="2" id="KW-1185">Reference proteome</keyword>
<protein>
    <submittedName>
        <fullName evidence="1">Uncharacterized protein</fullName>
    </submittedName>
</protein>